<evidence type="ECO:0000313" key="3">
    <source>
        <dbReference type="EMBL" id="EXJ86202.1"/>
    </source>
</evidence>
<dbReference type="PRINTS" id="PR00081">
    <property type="entry name" value="GDHRDH"/>
</dbReference>
<comment type="caution">
    <text evidence="3">The sequence shown here is derived from an EMBL/GenBank/DDBJ whole genome shotgun (WGS) entry which is preliminary data.</text>
</comment>
<dbReference type="Proteomes" id="UP000019484">
    <property type="component" value="Unassembled WGS sequence"/>
</dbReference>
<dbReference type="Pfam" id="PF00106">
    <property type="entry name" value="adh_short"/>
    <property type="match status" value="1"/>
</dbReference>
<dbReference type="OrthoDB" id="1933717at2759"/>
<dbReference type="AlphaFoldDB" id="W9Y054"/>
<organism evidence="3 4">
    <name type="scientific">Capronia coronata CBS 617.96</name>
    <dbReference type="NCBI Taxonomy" id="1182541"/>
    <lineage>
        <taxon>Eukaryota</taxon>
        <taxon>Fungi</taxon>
        <taxon>Dikarya</taxon>
        <taxon>Ascomycota</taxon>
        <taxon>Pezizomycotina</taxon>
        <taxon>Eurotiomycetes</taxon>
        <taxon>Chaetothyriomycetidae</taxon>
        <taxon>Chaetothyriales</taxon>
        <taxon>Herpotrichiellaceae</taxon>
        <taxon>Capronia</taxon>
    </lineage>
</organism>
<comment type="similarity">
    <text evidence="1">Belongs to the short-chain dehydrogenases/reductases (SDR) family.</text>
</comment>
<dbReference type="InterPro" id="IPR002347">
    <property type="entry name" value="SDR_fam"/>
</dbReference>
<dbReference type="PANTHER" id="PTHR43008:SF4">
    <property type="entry name" value="CHAIN DEHYDROGENASE, PUTATIVE (AFU_ORTHOLOGUE AFUA_4G08710)-RELATED"/>
    <property type="match status" value="1"/>
</dbReference>
<dbReference type="GO" id="GO:0016616">
    <property type="term" value="F:oxidoreductase activity, acting on the CH-OH group of donors, NAD or NADP as acceptor"/>
    <property type="evidence" value="ECO:0007669"/>
    <property type="project" value="UniProtKB-ARBA"/>
</dbReference>
<evidence type="ECO:0000256" key="2">
    <source>
        <dbReference type="ARBA" id="ARBA00023002"/>
    </source>
</evidence>
<gene>
    <name evidence="3" type="ORF">A1O1_06572</name>
</gene>
<protein>
    <submittedName>
        <fullName evidence="3">Uncharacterized protein</fullName>
    </submittedName>
</protein>
<accession>W9Y054</accession>
<dbReference type="GO" id="GO:0050664">
    <property type="term" value="F:oxidoreductase activity, acting on NAD(P)H, oxygen as acceptor"/>
    <property type="evidence" value="ECO:0007669"/>
    <property type="project" value="TreeGrafter"/>
</dbReference>
<evidence type="ECO:0000256" key="1">
    <source>
        <dbReference type="ARBA" id="ARBA00006484"/>
    </source>
</evidence>
<dbReference type="RefSeq" id="XP_007725640.1">
    <property type="nucleotide sequence ID" value="XM_007727450.1"/>
</dbReference>
<dbReference type="CDD" id="cd05233">
    <property type="entry name" value="SDR_c"/>
    <property type="match status" value="1"/>
</dbReference>
<dbReference type="HOGENOM" id="CLU_010194_8_0_1"/>
<evidence type="ECO:0000313" key="4">
    <source>
        <dbReference type="Proteomes" id="UP000019484"/>
    </source>
</evidence>
<dbReference type="eggNOG" id="KOG1208">
    <property type="taxonomic scope" value="Eukaryota"/>
</dbReference>
<reference evidence="3 4" key="1">
    <citation type="submission" date="2013-03" db="EMBL/GenBank/DDBJ databases">
        <title>The Genome Sequence of Capronia coronata CBS 617.96.</title>
        <authorList>
            <consortium name="The Broad Institute Genomics Platform"/>
            <person name="Cuomo C."/>
            <person name="de Hoog S."/>
            <person name="Gorbushina A."/>
            <person name="Walker B."/>
            <person name="Young S.K."/>
            <person name="Zeng Q."/>
            <person name="Gargeya S."/>
            <person name="Fitzgerald M."/>
            <person name="Haas B."/>
            <person name="Abouelleil A."/>
            <person name="Allen A.W."/>
            <person name="Alvarado L."/>
            <person name="Arachchi H.M."/>
            <person name="Berlin A.M."/>
            <person name="Chapman S.B."/>
            <person name="Gainer-Dewar J."/>
            <person name="Goldberg J."/>
            <person name="Griggs A."/>
            <person name="Gujja S."/>
            <person name="Hansen M."/>
            <person name="Howarth C."/>
            <person name="Imamovic A."/>
            <person name="Ireland A."/>
            <person name="Larimer J."/>
            <person name="McCowan C."/>
            <person name="Murphy C."/>
            <person name="Pearson M."/>
            <person name="Poon T.W."/>
            <person name="Priest M."/>
            <person name="Roberts A."/>
            <person name="Saif S."/>
            <person name="Shea T."/>
            <person name="Sisk P."/>
            <person name="Sykes S."/>
            <person name="Wortman J."/>
            <person name="Nusbaum C."/>
            <person name="Birren B."/>
        </authorList>
    </citation>
    <scope>NUCLEOTIDE SEQUENCE [LARGE SCALE GENOMIC DNA]</scope>
    <source>
        <strain evidence="3 4">CBS 617.96</strain>
    </source>
</reference>
<dbReference type="Gene3D" id="3.40.50.720">
    <property type="entry name" value="NAD(P)-binding Rossmann-like Domain"/>
    <property type="match status" value="1"/>
</dbReference>
<sequence>MSDYPPWVWNTPEHAGFRATRKYYSAAEGPIDPTKVKLPSPFVVVVVGGSKGIGAGIAKAYAQAGASAIVVTSRKAADLHAVAAELARVQPETKVVQHAVDVTSEAQVRELSAMVESTFGRLDVLVANAGVAPGLIPDDTLPVNEVQSNGTKRKAYRFRPTVAAENVADFTRVVNTNFVGSLIVATSFLPLLQKTRDGPQTLIFSSSGSSLDTSSQLAPASYNISKMAVNRLAEHIHEDHFEKDGVVAIALHPGCIQTPISVDYPPLWDNILTDDISLPGGVCVWLTAEKRGWLSGRYYCANWDVDELLSRKNEIVERDLFKMRLVL</sequence>
<keyword evidence="2" id="KW-0560">Oxidoreductase</keyword>
<dbReference type="PANTHER" id="PTHR43008">
    <property type="entry name" value="BENZIL REDUCTASE"/>
    <property type="match status" value="1"/>
</dbReference>
<dbReference type="GeneID" id="19161439"/>
<proteinExistence type="inferred from homology"/>
<name>W9Y054_9EURO</name>
<keyword evidence="4" id="KW-1185">Reference proteome</keyword>
<dbReference type="SUPFAM" id="SSF51735">
    <property type="entry name" value="NAD(P)-binding Rossmann-fold domains"/>
    <property type="match status" value="1"/>
</dbReference>
<dbReference type="EMBL" id="AMWN01000005">
    <property type="protein sequence ID" value="EXJ86202.1"/>
    <property type="molecule type" value="Genomic_DNA"/>
</dbReference>
<dbReference type="InterPro" id="IPR036291">
    <property type="entry name" value="NAD(P)-bd_dom_sf"/>
</dbReference>
<dbReference type="STRING" id="1182541.W9Y054"/>